<dbReference type="PROSITE" id="PS51257">
    <property type="entry name" value="PROKAR_LIPOPROTEIN"/>
    <property type="match status" value="1"/>
</dbReference>
<dbReference type="EMBL" id="KE344948">
    <property type="protein sequence ID" value="EXB88181.1"/>
    <property type="molecule type" value="Genomic_DNA"/>
</dbReference>
<evidence type="ECO:0000256" key="2">
    <source>
        <dbReference type="ARBA" id="ARBA00022729"/>
    </source>
</evidence>
<dbReference type="SUPFAM" id="SSF52266">
    <property type="entry name" value="SGNH hydrolase"/>
    <property type="match status" value="1"/>
</dbReference>
<evidence type="ECO:0000256" key="1">
    <source>
        <dbReference type="ARBA" id="ARBA00008668"/>
    </source>
</evidence>
<dbReference type="Pfam" id="PF00657">
    <property type="entry name" value="Lipase_GDSL"/>
    <property type="match status" value="1"/>
</dbReference>
<dbReference type="InterPro" id="IPR035669">
    <property type="entry name" value="SGNH_plant_lipase-like"/>
</dbReference>
<dbReference type="Gene3D" id="3.40.50.1110">
    <property type="entry name" value="SGNH hydrolase"/>
    <property type="match status" value="1"/>
</dbReference>
<dbReference type="InterPro" id="IPR001087">
    <property type="entry name" value="GDSL"/>
</dbReference>
<dbReference type="PANTHER" id="PTHR45966">
    <property type="entry name" value="GDSL-LIKE LIPASE/ACYLHYDROLASE"/>
    <property type="match status" value="1"/>
</dbReference>
<protein>
    <submittedName>
        <fullName evidence="4">GDSL esterase/lipase 1</fullName>
    </submittedName>
</protein>
<evidence type="ECO:0000313" key="5">
    <source>
        <dbReference type="Proteomes" id="UP000030645"/>
    </source>
</evidence>
<dbReference type="InterPro" id="IPR036514">
    <property type="entry name" value="SGNH_hydro_sf"/>
</dbReference>
<dbReference type="CDD" id="cd01837">
    <property type="entry name" value="SGNH_plant_lipase_like"/>
    <property type="match status" value="1"/>
</dbReference>
<dbReference type="AlphaFoldDB" id="W9RQE7"/>
<dbReference type="eggNOG" id="ENOG502RBN6">
    <property type="taxonomic scope" value="Eukaryota"/>
</dbReference>
<gene>
    <name evidence="4" type="ORF">L484_003575</name>
</gene>
<comment type="similarity">
    <text evidence="1">Belongs to the 'GDSL' lipolytic enzyme family.</text>
</comment>
<keyword evidence="2 3" id="KW-0732">Signal</keyword>
<organism evidence="4 5">
    <name type="scientific">Morus notabilis</name>
    <dbReference type="NCBI Taxonomy" id="981085"/>
    <lineage>
        <taxon>Eukaryota</taxon>
        <taxon>Viridiplantae</taxon>
        <taxon>Streptophyta</taxon>
        <taxon>Embryophyta</taxon>
        <taxon>Tracheophyta</taxon>
        <taxon>Spermatophyta</taxon>
        <taxon>Magnoliopsida</taxon>
        <taxon>eudicotyledons</taxon>
        <taxon>Gunneridae</taxon>
        <taxon>Pentapetalae</taxon>
        <taxon>rosids</taxon>
        <taxon>fabids</taxon>
        <taxon>Rosales</taxon>
        <taxon>Moraceae</taxon>
        <taxon>Moreae</taxon>
        <taxon>Morus</taxon>
    </lineage>
</organism>
<feature type="signal peptide" evidence="3">
    <location>
        <begin position="1"/>
        <end position="27"/>
    </location>
</feature>
<dbReference type="OrthoDB" id="1192797at2759"/>
<evidence type="ECO:0000313" key="4">
    <source>
        <dbReference type="EMBL" id="EXB88181.1"/>
    </source>
</evidence>
<name>W9RQE7_9ROSA</name>
<feature type="chain" id="PRO_5004931531" evidence="3">
    <location>
        <begin position="28"/>
        <end position="381"/>
    </location>
</feature>
<dbReference type="STRING" id="981085.W9RQE7"/>
<evidence type="ECO:0000256" key="3">
    <source>
        <dbReference type="SAM" id="SignalP"/>
    </source>
</evidence>
<dbReference type="KEGG" id="mnt:21387103"/>
<reference evidence="5" key="1">
    <citation type="submission" date="2013-01" db="EMBL/GenBank/DDBJ databases">
        <title>Draft Genome Sequence of a Mulberry Tree, Morus notabilis C.K. Schneid.</title>
        <authorList>
            <person name="He N."/>
            <person name="Zhao S."/>
        </authorList>
    </citation>
    <scope>NUCLEOTIDE SEQUENCE</scope>
</reference>
<proteinExistence type="inferred from homology"/>
<dbReference type="Proteomes" id="UP000030645">
    <property type="component" value="Unassembled WGS sequence"/>
</dbReference>
<dbReference type="InterPro" id="IPR044552">
    <property type="entry name" value="GLIP1-5/GLL25"/>
</dbReference>
<accession>W9RQE7</accession>
<sequence>MRARMFSWAVFAALLLNIVLLINTASGCRDNLLPPKHSALFVFGDSLFDSGNNNYFDTLLRFKANFSPYGKTFFGYPTGRATDGRIIPDFISEYAGLPLIPPYLQPGQKWEYGVNFASIGGGVLDDTHPGYVINLRDQLRNFMNVEQHLREKLGDEEAKALLSSAVYLFNIGSNDYFAPFQENSRFFRSQHVQKEYIGRLIGNLTNAIQEIYNKGGRKFAFLGLSPIGCLPWVRAFDPPRTNGCAQELVEIAKQHNIALSQLLQKLENHLKDFKHSTHDFFTSFSDRSNNPRKYGFTAGKMACCGSGIYRGLPTCGKVMNGYDLCENPREFLFFDSGHATEKANEQFAKLLWSGDSDVTWPYNLKSLFEIDNKCRSNVSTE</sequence>
<dbReference type="PANTHER" id="PTHR45966:SF1">
    <property type="entry name" value="GDSL ESTERASE_LIPASE 1-RELATED"/>
    <property type="match status" value="1"/>
</dbReference>
<keyword evidence="5" id="KW-1185">Reference proteome</keyword>
<dbReference type="GO" id="GO:0016298">
    <property type="term" value="F:lipase activity"/>
    <property type="evidence" value="ECO:0007669"/>
    <property type="project" value="TreeGrafter"/>
</dbReference>